<protein>
    <submittedName>
        <fullName evidence="4">Spore germination protein</fullName>
    </submittedName>
</protein>
<dbReference type="Pfam" id="PF03323">
    <property type="entry name" value="GerA"/>
    <property type="match status" value="1"/>
</dbReference>
<feature type="transmembrane region" description="Helical" evidence="3">
    <location>
        <begin position="440"/>
        <end position="459"/>
    </location>
</feature>
<evidence type="ECO:0000256" key="1">
    <source>
        <dbReference type="ARBA" id="ARBA00005278"/>
    </source>
</evidence>
<keyword evidence="5" id="KW-1185">Reference proteome</keyword>
<evidence type="ECO:0000256" key="2">
    <source>
        <dbReference type="ARBA" id="ARBA00023136"/>
    </source>
</evidence>
<dbReference type="GO" id="GO:0016020">
    <property type="term" value="C:membrane"/>
    <property type="evidence" value="ECO:0007669"/>
    <property type="project" value="InterPro"/>
</dbReference>
<dbReference type="PANTHER" id="PTHR22550">
    <property type="entry name" value="SPORE GERMINATION PROTEIN"/>
    <property type="match status" value="1"/>
</dbReference>
<comment type="similarity">
    <text evidence="1">Belongs to the GerABKA family.</text>
</comment>
<dbReference type="InterPro" id="IPR004995">
    <property type="entry name" value="Spore_Ger"/>
</dbReference>
<evidence type="ECO:0000313" key="5">
    <source>
        <dbReference type="Proteomes" id="UP000601171"/>
    </source>
</evidence>
<dbReference type="EMBL" id="JACRTG010000003">
    <property type="protein sequence ID" value="MBC8586857.1"/>
    <property type="molecule type" value="Genomic_DNA"/>
</dbReference>
<dbReference type="RefSeq" id="WP_262428323.1">
    <property type="nucleotide sequence ID" value="NZ_JACRTG010000003.1"/>
</dbReference>
<dbReference type="AlphaFoldDB" id="A0A926IE11"/>
<keyword evidence="3" id="KW-0812">Transmembrane</keyword>
<sequence>MVFRYISRKIVSAQNRNKVNHDAILENGGLAISKNLEENLDFIKSAIGESQDLKIHEFAFGEHNQFSGALVYIDGLVNTIQITESILKPIVSNRKKYKSLEELTISEIRRSILCSGSVTESNLFSQILDGCLSGSTVMLLDGFSKGLIINTEMWEKRDVTEPQTETVIRGPREGFTENLRTNTTLLRRRIKSPKLRMDHMTIGHKTATNVCIAYIEGVARPEIIELLRTRLDSIDVDAVLDSGYIEEYIEESPFSIFSTVGYSEKPDVIASKILEGRIAIISDGSPFVLTVPMLFIESFQTAEDYYVRAFYASITRLMRIFCFFIAVFVVPIFIALSTYHQELIPTTLLFTVATAREGTPFPALFEALVLVISFEILREAGLRLPRAVGQAMSIVGALIVGDAAVSAGLVGAPMVIVVAITAVAGFIIPSQTDSISMLRIIMMILAAFLGGFGIAIGFLGMLVQLATMTSFGVPYFGAVMFSRDQQDSFIRMPLWIMEKRPKNIVYKDKQRKEVIIPPVKSDENVKQKGQDNFDE</sequence>
<keyword evidence="2 3" id="KW-0472">Membrane</keyword>
<feature type="transmembrane region" description="Helical" evidence="3">
    <location>
        <begin position="407"/>
        <end position="428"/>
    </location>
</feature>
<evidence type="ECO:0000313" key="4">
    <source>
        <dbReference type="EMBL" id="MBC8586857.1"/>
    </source>
</evidence>
<accession>A0A926IE11</accession>
<dbReference type="GO" id="GO:0009847">
    <property type="term" value="P:spore germination"/>
    <property type="evidence" value="ECO:0007669"/>
    <property type="project" value="InterPro"/>
</dbReference>
<dbReference type="PANTHER" id="PTHR22550:SF5">
    <property type="entry name" value="LEUCINE ZIPPER PROTEIN 4"/>
    <property type="match status" value="1"/>
</dbReference>
<organism evidence="4 5">
    <name type="scientific">Paratissierella segnis</name>
    <dbReference type="NCBI Taxonomy" id="2763679"/>
    <lineage>
        <taxon>Bacteria</taxon>
        <taxon>Bacillati</taxon>
        <taxon>Bacillota</taxon>
        <taxon>Tissierellia</taxon>
        <taxon>Tissierellales</taxon>
        <taxon>Tissierellaceae</taxon>
        <taxon>Paratissierella</taxon>
    </lineage>
</organism>
<keyword evidence="3" id="KW-1133">Transmembrane helix</keyword>
<gene>
    <name evidence="4" type="ORF">H8707_01205</name>
</gene>
<reference evidence="4" key="1">
    <citation type="submission" date="2020-08" db="EMBL/GenBank/DDBJ databases">
        <title>Genome public.</title>
        <authorList>
            <person name="Liu C."/>
            <person name="Sun Q."/>
        </authorList>
    </citation>
    <scope>NUCLEOTIDE SEQUENCE</scope>
    <source>
        <strain evidence="4">BX21</strain>
    </source>
</reference>
<comment type="caution">
    <text evidence="4">The sequence shown here is derived from an EMBL/GenBank/DDBJ whole genome shotgun (WGS) entry which is preliminary data.</text>
</comment>
<feature type="transmembrane region" description="Helical" evidence="3">
    <location>
        <begin position="317"/>
        <end position="339"/>
    </location>
</feature>
<dbReference type="Proteomes" id="UP000601171">
    <property type="component" value="Unassembled WGS sequence"/>
</dbReference>
<proteinExistence type="inferred from homology"/>
<evidence type="ECO:0000256" key="3">
    <source>
        <dbReference type="SAM" id="Phobius"/>
    </source>
</evidence>
<dbReference type="InterPro" id="IPR050768">
    <property type="entry name" value="UPF0353/GerABKA_families"/>
</dbReference>
<name>A0A926IE11_9FIRM</name>
<dbReference type="PIRSF" id="PIRSF005690">
    <property type="entry name" value="GerBA"/>
    <property type="match status" value="1"/>
</dbReference>